<dbReference type="PANTHER" id="PTHR38360:SF1">
    <property type="entry name" value="F12P19.7"/>
    <property type="match status" value="1"/>
</dbReference>
<evidence type="ECO:0000313" key="3">
    <source>
        <dbReference type="EMBL" id="ORY95008.1"/>
    </source>
</evidence>
<dbReference type="OMA" id="IMAQENY"/>
<evidence type="ECO:0000256" key="2">
    <source>
        <dbReference type="SAM" id="SignalP"/>
    </source>
</evidence>
<reference evidence="3 4" key="1">
    <citation type="submission" date="2016-07" db="EMBL/GenBank/DDBJ databases">
        <title>Pervasive Adenine N6-methylation of Active Genes in Fungi.</title>
        <authorList>
            <consortium name="DOE Joint Genome Institute"/>
            <person name="Mondo S.J."/>
            <person name="Dannebaum R.O."/>
            <person name="Kuo R.C."/>
            <person name="Labutti K."/>
            <person name="Haridas S."/>
            <person name="Kuo A."/>
            <person name="Salamov A."/>
            <person name="Ahrendt S.R."/>
            <person name="Lipzen A."/>
            <person name="Sullivan W."/>
            <person name="Andreopoulos W.B."/>
            <person name="Clum A."/>
            <person name="Lindquist E."/>
            <person name="Daum C."/>
            <person name="Ramamoorthy G.K."/>
            <person name="Gryganskyi A."/>
            <person name="Culley D."/>
            <person name="Magnuson J.K."/>
            <person name="James T.Y."/>
            <person name="O'Malley M.A."/>
            <person name="Stajich J.E."/>
            <person name="Spatafora J.W."/>
            <person name="Visel A."/>
            <person name="Grigoriev I.V."/>
        </authorList>
    </citation>
    <scope>NUCLEOTIDE SEQUENCE [LARGE SCALE GENOMIC DNA]</scope>
    <source>
        <strain evidence="3 4">NRRL 2496</strain>
    </source>
</reference>
<keyword evidence="1" id="KW-1133">Transmembrane helix</keyword>
<evidence type="ECO:0000313" key="4">
    <source>
        <dbReference type="Proteomes" id="UP000242180"/>
    </source>
</evidence>
<protein>
    <recommendedName>
        <fullName evidence="5">Periplasmic binding protein</fullName>
    </recommendedName>
</protein>
<feature type="chain" id="PRO_5013367028" description="Periplasmic binding protein" evidence="2">
    <location>
        <begin position="21"/>
        <end position="456"/>
    </location>
</feature>
<accession>A0A1X2H8Y4</accession>
<gene>
    <name evidence="3" type="ORF">BCR43DRAFT_494976</name>
</gene>
<dbReference type="OrthoDB" id="409848at2759"/>
<keyword evidence="4" id="KW-1185">Reference proteome</keyword>
<keyword evidence="1" id="KW-0472">Membrane</keyword>
<dbReference type="Proteomes" id="UP000242180">
    <property type="component" value="Unassembled WGS sequence"/>
</dbReference>
<name>A0A1X2H8Y4_SYNRA</name>
<evidence type="ECO:0000256" key="1">
    <source>
        <dbReference type="SAM" id="Phobius"/>
    </source>
</evidence>
<comment type="caution">
    <text evidence="3">The sequence shown here is derived from an EMBL/GenBank/DDBJ whole genome shotgun (WGS) entry which is preliminary data.</text>
</comment>
<dbReference type="InParanoid" id="A0A1X2H8Y4"/>
<evidence type="ECO:0008006" key="5">
    <source>
        <dbReference type="Google" id="ProtNLM"/>
    </source>
</evidence>
<dbReference type="STRING" id="13706.A0A1X2H8Y4"/>
<keyword evidence="1" id="KW-0812">Transmembrane</keyword>
<feature type="signal peptide" evidence="2">
    <location>
        <begin position="1"/>
        <end position="20"/>
    </location>
</feature>
<feature type="transmembrane region" description="Helical" evidence="1">
    <location>
        <begin position="416"/>
        <end position="437"/>
    </location>
</feature>
<keyword evidence="2" id="KW-0732">Signal</keyword>
<sequence>MSRGWLLFLLSLSCSLLCKAQTDGFDTSVNHYNVSTRVMNDASNGFSVEYKNWYKVVTNHILNETYALVCCGQPTTNLTGYHAVINTPVTNIGITSIRDALPYIELLGLRDAVKSVEGYQNVTSPCYSNVTDSPGADTPQVIFTAQTNTNLQSGPAYVGFSPNSDQLTPLQQASWLVFIALFFDAEAEATTIFSNLENVYNCHKSNMAEVTDKKDVAWTFYDPATREWALKRDAYYNTLVTDAGATLVQPNDAQSAEFTSLAVFHTAIGRAQYVIDTSDLASLNQTYDGWLNVGGFTTSSDVYNEAFISDKNVYRTDGLVNTNGYSDWPQRSPARPDLALQDVIHMIEPTYQANYSFTWMRNFAKSDNARQIADTSYLCDAHDIFSATLCEPHPFGSNQTSTSSDTSTHLSKGGKAGISIGVIVFVLVVAVIAYALYRQCRQNQGDRPFYRMKDMK</sequence>
<proteinExistence type="predicted"/>
<dbReference type="PANTHER" id="PTHR38360">
    <property type="entry name" value="OS03G0120000 PROTEIN"/>
    <property type="match status" value="1"/>
</dbReference>
<dbReference type="AlphaFoldDB" id="A0A1X2H8Y4"/>
<dbReference type="EMBL" id="MCGN01000007">
    <property type="protein sequence ID" value="ORY95008.1"/>
    <property type="molecule type" value="Genomic_DNA"/>
</dbReference>
<organism evidence="3 4">
    <name type="scientific">Syncephalastrum racemosum</name>
    <name type="common">Filamentous fungus</name>
    <dbReference type="NCBI Taxonomy" id="13706"/>
    <lineage>
        <taxon>Eukaryota</taxon>
        <taxon>Fungi</taxon>
        <taxon>Fungi incertae sedis</taxon>
        <taxon>Mucoromycota</taxon>
        <taxon>Mucoromycotina</taxon>
        <taxon>Mucoromycetes</taxon>
        <taxon>Mucorales</taxon>
        <taxon>Syncephalastraceae</taxon>
        <taxon>Syncephalastrum</taxon>
    </lineage>
</organism>